<dbReference type="AlphaFoldDB" id="A0A1I7UNY5"/>
<name>A0A1I7UNY5_9PELO</name>
<organism evidence="1 2">
    <name type="scientific">Caenorhabditis tropicalis</name>
    <dbReference type="NCBI Taxonomy" id="1561998"/>
    <lineage>
        <taxon>Eukaryota</taxon>
        <taxon>Metazoa</taxon>
        <taxon>Ecdysozoa</taxon>
        <taxon>Nematoda</taxon>
        <taxon>Chromadorea</taxon>
        <taxon>Rhabditida</taxon>
        <taxon>Rhabditina</taxon>
        <taxon>Rhabditomorpha</taxon>
        <taxon>Rhabditoidea</taxon>
        <taxon>Rhabditidae</taxon>
        <taxon>Peloderinae</taxon>
        <taxon>Caenorhabditis</taxon>
    </lineage>
</organism>
<evidence type="ECO:0000313" key="2">
    <source>
        <dbReference type="WBParaSite" id="Csp11.Scaffold630.g17880.t1"/>
    </source>
</evidence>
<protein>
    <submittedName>
        <fullName evidence="2">BAR domain-containing protein</fullName>
    </submittedName>
</protein>
<sequence>MFGRLKQKVKEKTGRAKATSLPVDVDEATQYFKALQSRVKDHHKHMADLSDIGKWQKKANFSNPLENYARLGDKVNIQPFLDAVNARISAETDAIKGVQNECDKFKAYYQNDCKIQQESISYLNKTRLDMDSAADKFASNESDVAKMKLDTATKEFEGACARLRELAGGIKDLEANHSSWQDSIMKEIKVAFRKE</sequence>
<reference evidence="2" key="1">
    <citation type="submission" date="2016-11" db="UniProtKB">
        <authorList>
            <consortium name="WormBaseParasite"/>
        </authorList>
    </citation>
    <scope>IDENTIFICATION</scope>
</reference>
<dbReference type="InterPro" id="IPR027267">
    <property type="entry name" value="AH/BAR_dom_sf"/>
</dbReference>
<dbReference type="Proteomes" id="UP000095282">
    <property type="component" value="Unplaced"/>
</dbReference>
<dbReference type="eggNOG" id="ENOG502RWBH">
    <property type="taxonomic scope" value="Eukaryota"/>
</dbReference>
<dbReference type="WBParaSite" id="Csp11.Scaffold630.g17880.t1">
    <property type="protein sequence ID" value="Csp11.Scaffold630.g17880.t1"/>
    <property type="gene ID" value="Csp11.Scaffold630.g17880"/>
</dbReference>
<accession>A0A1I7UNY5</accession>
<dbReference type="STRING" id="1561998.A0A1I7UNY5"/>
<evidence type="ECO:0000313" key="1">
    <source>
        <dbReference type="Proteomes" id="UP000095282"/>
    </source>
</evidence>
<keyword evidence="1" id="KW-1185">Reference proteome</keyword>
<dbReference type="SUPFAM" id="SSF103657">
    <property type="entry name" value="BAR/IMD domain-like"/>
    <property type="match status" value="1"/>
</dbReference>
<proteinExistence type="predicted"/>